<dbReference type="AlphaFoldDB" id="A0A370GLH7"/>
<gene>
    <name evidence="2" type="ORF">DFR59_104289</name>
</gene>
<dbReference type="SMART" id="SM00849">
    <property type="entry name" value="Lactamase_B"/>
    <property type="match status" value="1"/>
</dbReference>
<comment type="caution">
    <text evidence="2">The sequence shown here is derived from an EMBL/GenBank/DDBJ whole genome shotgun (WGS) entry which is preliminary data.</text>
</comment>
<dbReference type="InterPro" id="IPR001279">
    <property type="entry name" value="Metallo-B-lactamas"/>
</dbReference>
<accession>A0A370GLH7</accession>
<dbReference type="SUPFAM" id="SSF56281">
    <property type="entry name" value="Metallo-hydrolase/oxidoreductase"/>
    <property type="match status" value="1"/>
</dbReference>
<dbReference type="InterPro" id="IPR050855">
    <property type="entry name" value="NDM-1-like"/>
</dbReference>
<feature type="domain" description="Metallo-beta-lactamase" evidence="1">
    <location>
        <begin position="25"/>
        <end position="194"/>
    </location>
</feature>
<dbReference type="Gene3D" id="3.60.15.10">
    <property type="entry name" value="Ribonuclease Z/Hydroxyacylglutathione hydrolase-like"/>
    <property type="match status" value="1"/>
</dbReference>
<evidence type="ECO:0000313" key="3">
    <source>
        <dbReference type="Proteomes" id="UP000255326"/>
    </source>
</evidence>
<dbReference type="PANTHER" id="PTHR42951:SF22">
    <property type="entry name" value="METALLO BETA-LACTAMASE SUPERFAMILY LIPOPROTEIN"/>
    <property type="match status" value="1"/>
</dbReference>
<evidence type="ECO:0000259" key="1">
    <source>
        <dbReference type="SMART" id="SM00849"/>
    </source>
</evidence>
<sequence length="266" mass="31068">MMRIKQHDEIIQAEMKVTFAKQSLYVNLYLIDGILVDTGPSSKTNELIPVLKSWDYDQVILTHYHEDHSGLAPWIQKNREVPIFIHEQGIELCTKRANLPFYRKVFWGGRKAFIPKILPERLNGRKYEWEFIHSPGHSPDHIALYNQENGWMFGGDLYVLGKPKSLFAFEDASILMGSIQKVLEYDFETYICSHAGIFKDGKKMLQRKLDYLEEVKGKVELLQKKGSSQREITKTLFPKKHALNYLSMFENSPSYLVRSFFQQNNE</sequence>
<protein>
    <submittedName>
        <fullName evidence="2">Glyoxylase-like metal-dependent hydrolase (Beta-lactamase superfamily II)</fullName>
    </submittedName>
</protein>
<organism evidence="2 3">
    <name type="scientific">Falsibacillus pallidus</name>
    <dbReference type="NCBI Taxonomy" id="493781"/>
    <lineage>
        <taxon>Bacteria</taxon>
        <taxon>Bacillati</taxon>
        <taxon>Bacillota</taxon>
        <taxon>Bacilli</taxon>
        <taxon>Bacillales</taxon>
        <taxon>Bacillaceae</taxon>
        <taxon>Falsibacillus</taxon>
    </lineage>
</organism>
<keyword evidence="3" id="KW-1185">Reference proteome</keyword>
<keyword evidence="2" id="KW-0378">Hydrolase</keyword>
<dbReference type="EMBL" id="QQAY01000004">
    <property type="protein sequence ID" value="RDI43234.1"/>
    <property type="molecule type" value="Genomic_DNA"/>
</dbReference>
<proteinExistence type="predicted"/>
<evidence type="ECO:0000313" key="2">
    <source>
        <dbReference type="EMBL" id="RDI43234.1"/>
    </source>
</evidence>
<reference evidence="2 3" key="1">
    <citation type="submission" date="2018-07" db="EMBL/GenBank/DDBJ databases">
        <title>Genomic Encyclopedia of Type Strains, Phase IV (KMG-IV): sequencing the most valuable type-strain genomes for metagenomic binning, comparative biology and taxonomic classification.</title>
        <authorList>
            <person name="Goeker M."/>
        </authorList>
    </citation>
    <scope>NUCLEOTIDE SEQUENCE [LARGE SCALE GENOMIC DNA]</scope>
    <source>
        <strain evidence="2 3">DSM 25281</strain>
    </source>
</reference>
<dbReference type="OrthoDB" id="235784at2"/>
<name>A0A370GLH7_9BACI</name>
<dbReference type="Proteomes" id="UP000255326">
    <property type="component" value="Unassembled WGS sequence"/>
</dbReference>
<dbReference type="GO" id="GO:0016787">
    <property type="term" value="F:hydrolase activity"/>
    <property type="evidence" value="ECO:0007669"/>
    <property type="project" value="UniProtKB-KW"/>
</dbReference>
<dbReference type="Pfam" id="PF00753">
    <property type="entry name" value="Lactamase_B"/>
    <property type="match status" value="1"/>
</dbReference>
<dbReference type="PANTHER" id="PTHR42951">
    <property type="entry name" value="METALLO-BETA-LACTAMASE DOMAIN-CONTAINING"/>
    <property type="match status" value="1"/>
</dbReference>
<dbReference type="InterPro" id="IPR036866">
    <property type="entry name" value="RibonucZ/Hydroxyglut_hydro"/>
</dbReference>
<dbReference type="RefSeq" id="WP_114745526.1">
    <property type="nucleotide sequence ID" value="NZ_QQAY01000004.1"/>
</dbReference>